<dbReference type="InterPro" id="IPR015153">
    <property type="entry name" value="EF-hand_dom_typ1"/>
</dbReference>
<keyword evidence="8" id="KW-0206">Cytoskeleton</keyword>
<dbReference type="GO" id="GO:0016010">
    <property type="term" value="C:dystrophin-associated glycoprotein complex"/>
    <property type="evidence" value="ECO:0007669"/>
    <property type="project" value="UniProtKB-ARBA"/>
</dbReference>
<dbReference type="OrthoDB" id="10014385at2759"/>
<keyword evidence="6" id="KW-0862">Zinc</keyword>
<dbReference type="Proteomes" id="UP000694846">
    <property type="component" value="Unplaced"/>
</dbReference>
<evidence type="ECO:0000256" key="10">
    <source>
        <dbReference type="SAM" id="Coils"/>
    </source>
</evidence>
<sequence length="622" mass="71789">MKNQLATQRFDDDDELRACITQWLRSQVADFYDEGISKLVHRYDKCLNLFVDKVSLYMINGVYEQHKGKNFNLVDKAMLEDILFDIYYAVHKEYVDFHFDVEEVTKVLVQLLGQIFSKYTKKQINLRSAFTIIACLSCDRLRMRLGYMFQLNCLDNKFGLTKEYFRNFLRDLSLLLEFLSEKILFESSSLNSIIDNCFQNLNNPDCINEDQFMQWFMTEPPILEWLQIFYRIKMAENVNHEVKCKVCKLPVKGLRYFCLKCVNYNQCQNCFLIGATNKKHKLKHAMQEYCWLETPQQLYTQYFKSYLGRIFGLTSKIRYLPVELPSDIIESRQNALWTKESSTTSLDSSTVKSPRQELQSVISQIERENRLLEIEVNTLKRGDSQFEAFLDQHRSKIERQLIRLKQLKNHLSGTFGRGKMKRMQSTPLIVSRPDRQDITAAAANLSPIFSVNSSNVAATTAEHSGLSALSTLYGDKMGEFTLKTGENEFSRWLGPKIAAVPCAAAKSQLDGTYIEKPSSEMPATDPSDKENRAKVAGTDSARPDHAEQPAVLSDIQNKRNAPPRPRIPEKSSAPVRRQTSCVWLNSSREYAKQPSNDDDNKDMDELHTELDKILDQLQKLVT</sequence>
<evidence type="ECO:0000313" key="14">
    <source>
        <dbReference type="RefSeq" id="XP_025405903.1"/>
    </source>
</evidence>
<name>A0A8B8F5C1_9HEMI</name>
<keyword evidence="13" id="KW-1185">Reference proteome</keyword>
<evidence type="ECO:0000313" key="13">
    <source>
        <dbReference type="Proteomes" id="UP000694846"/>
    </source>
</evidence>
<evidence type="ECO:0000256" key="3">
    <source>
        <dbReference type="ARBA" id="ARBA00022490"/>
    </source>
</evidence>
<dbReference type="SMART" id="SM00291">
    <property type="entry name" value="ZnF_ZZ"/>
    <property type="match status" value="1"/>
</dbReference>
<dbReference type="GO" id="GO:0045202">
    <property type="term" value="C:synapse"/>
    <property type="evidence" value="ECO:0007669"/>
    <property type="project" value="GOC"/>
</dbReference>
<reference evidence="14" key="1">
    <citation type="submission" date="2025-08" db="UniProtKB">
        <authorList>
            <consortium name="RefSeq"/>
        </authorList>
    </citation>
    <scope>IDENTIFICATION</scope>
    <source>
        <tissue evidence="14">Whole body</tissue>
    </source>
</reference>
<dbReference type="InterPro" id="IPR015154">
    <property type="entry name" value="EF-hand_dom_typ2"/>
</dbReference>
<keyword evidence="5 9" id="KW-0863">Zinc-finger</keyword>
<evidence type="ECO:0000256" key="2">
    <source>
        <dbReference type="ARBA" id="ARBA00004278"/>
    </source>
</evidence>
<dbReference type="Gene3D" id="3.30.60.90">
    <property type="match status" value="1"/>
</dbReference>
<dbReference type="GO" id="GO:0046716">
    <property type="term" value="P:muscle cell cellular homeostasis"/>
    <property type="evidence" value="ECO:0007669"/>
    <property type="project" value="UniProtKB-ARBA"/>
</dbReference>
<dbReference type="InterPro" id="IPR000433">
    <property type="entry name" value="Znf_ZZ"/>
</dbReference>
<dbReference type="PANTHER" id="PTHR12268:SF14">
    <property type="entry name" value="DYSTROPHIN-1"/>
    <property type="match status" value="1"/>
</dbReference>
<gene>
    <name evidence="14" type="primary">LOC112680121</name>
</gene>
<dbReference type="Pfam" id="PF00569">
    <property type="entry name" value="ZZ"/>
    <property type="match status" value="1"/>
</dbReference>
<organism evidence="13 14">
    <name type="scientific">Sipha flava</name>
    <name type="common">yellow sugarcane aphid</name>
    <dbReference type="NCBI Taxonomy" id="143950"/>
    <lineage>
        <taxon>Eukaryota</taxon>
        <taxon>Metazoa</taxon>
        <taxon>Ecdysozoa</taxon>
        <taxon>Arthropoda</taxon>
        <taxon>Hexapoda</taxon>
        <taxon>Insecta</taxon>
        <taxon>Pterygota</taxon>
        <taxon>Neoptera</taxon>
        <taxon>Paraneoptera</taxon>
        <taxon>Hemiptera</taxon>
        <taxon>Sternorrhyncha</taxon>
        <taxon>Aphidomorpha</taxon>
        <taxon>Aphidoidea</taxon>
        <taxon>Aphididae</taxon>
        <taxon>Sipha</taxon>
    </lineage>
</organism>
<keyword evidence="10" id="KW-0175">Coiled coil</keyword>
<dbReference type="GO" id="GO:0005737">
    <property type="term" value="C:cytoplasm"/>
    <property type="evidence" value="ECO:0007669"/>
    <property type="project" value="UniProtKB-SubCell"/>
</dbReference>
<dbReference type="PROSITE" id="PS50135">
    <property type="entry name" value="ZF_ZZ_2"/>
    <property type="match status" value="1"/>
</dbReference>
<dbReference type="PANTHER" id="PTHR12268">
    <property type="entry name" value="E3 UBIQUITIN-PROTEIN LIGASE KCMF1"/>
    <property type="match status" value="1"/>
</dbReference>
<dbReference type="AlphaFoldDB" id="A0A8B8F5C1"/>
<evidence type="ECO:0000256" key="9">
    <source>
        <dbReference type="PROSITE-ProRule" id="PRU00228"/>
    </source>
</evidence>
<dbReference type="Pfam" id="PF09069">
    <property type="entry name" value="EF-hand_3"/>
    <property type="match status" value="1"/>
</dbReference>
<protein>
    <submittedName>
        <fullName evidence="14">Dystrotelin-like isoform X1</fullName>
    </submittedName>
</protein>
<feature type="coiled-coil region" evidence="10">
    <location>
        <begin position="355"/>
        <end position="410"/>
    </location>
</feature>
<dbReference type="InterPro" id="IPR043145">
    <property type="entry name" value="Znf_ZZ_sf"/>
</dbReference>
<feature type="domain" description="ZZ-type" evidence="12">
    <location>
        <begin position="239"/>
        <end position="294"/>
    </location>
</feature>
<dbReference type="Pfam" id="PF09068">
    <property type="entry name" value="EF-hand_2"/>
    <property type="match status" value="1"/>
</dbReference>
<evidence type="ECO:0000256" key="7">
    <source>
        <dbReference type="ARBA" id="ARBA00022837"/>
    </source>
</evidence>
<proteinExistence type="predicted"/>
<evidence type="ECO:0000256" key="11">
    <source>
        <dbReference type="SAM" id="MobiDB-lite"/>
    </source>
</evidence>
<dbReference type="GO" id="GO:0008270">
    <property type="term" value="F:zinc ion binding"/>
    <property type="evidence" value="ECO:0007669"/>
    <property type="project" value="UniProtKB-KW"/>
</dbReference>
<dbReference type="RefSeq" id="XP_025405903.1">
    <property type="nucleotide sequence ID" value="XM_025550118.1"/>
</dbReference>
<evidence type="ECO:0000256" key="6">
    <source>
        <dbReference type="ARBA" id="ARBA00022833"/>
    </source>
</evidence>
<comment type="subcellular location">
    <subcellularLocation>
        <location evidence="2">Cell membrane</location>
        <location evidence="2">Sarcolemma</location>
        <topology evidence="2">Peripheral membrane protein</topology>
        <orientation evidence="2">Cytoplasmic side</orientation>
    </subcellularLocation>
    <subcellularLocation>
        <location evidence="1">Cytoplasm</location>
        <location evidence="1">Cytoskeleton</location>
    </subcellularLocation>
</comment>
<evidence type="ECO:0000256" key="4">
    <source>
        <dbReference type="ARBA" id="ARBA00022723"/>
    </source>
</evidence>
<keyword evidence="7" id="KW-0106">Calcium</keyword>
<keyword evidence="3" id="KW-0963">Cytoplasm</keyword>
<dbReference type="SUPFAM" id="SSF57850">
    <property type="entry name" value="RING/U-box"/>
    <property type="match status" value="1"/>
</dbReference>
<dbReference type="InterPro" id="IPR011992">
    <property type="entry name" value="EF-hand-dom_pair"/>
</dbReference>
<evidence type="ECO:0000256" key="1">
    <source>
        <dbReference type="ARBA" id="ARBA00004245"/>
    </source>
</evidence>
<feature type="region of interest" description="Disordered" evidence="11">
    <location>
        <begin position="511"/>
        <end position="604"/>
    </location>
</feature>
<evidence type="ECO:0000259" key="12">
    <source>
        <dbReference type="PROSITE" id="PS50135"/>
    </source>
</evidence>
<dbReference type="Gene3D" id="1.10.238.10">
    <property type="entry name" value="EF-hand"/>
    <property type="match status" value="1"/>
</dbReference>
<keyword evidence="4" id="KW-0479">Metal-binding</keyword>
<accession>A0A8B8F5C1</accession>
<dbReference type="InterPro" id="IPR050774">
    <property type="entry name" value="KCMF1/Dystrophin"/>
</dbReference>
<evidence type="ECO:0000256" key="5">
    <source>
        <dbReference type="ARBA" id="ARBA00022771"/>
    </source>
</evidence>
<dbReference type="SUPFAM" id="SSF47473">
    <property type="entry name" value="EF-hand"/>
    <property type="match status" value="1"/>
</dbReference>
<feature type="compositionally biased region" description="Polar residues" evidence="11">
    <location>
        <begin position="577"/>
        <end position="588"/>
    </location>
</feature>
<evidence type="ECO:0000256" key="8">
    <source>
        <dbReference type="ARBA" id="ARBA00023212"/>
    </source>
</evidence>
<dbReference type="GO" id="GO:0050804">
    <property type="term" value="P:modulation of chemical synaptic transmission"/>
    <property type="evidence" value="ECO:0007669"/>
    <property type="project" value="UniProtKB-ARBA"/>
</dbReference>
<dbReference type="GeneID" id="112680121"/>
<dbReference type="GO" id="GO:0099536">
    <property type="term" value="P:synaptic signaling"/>
    <property type="evidence" value="ECO:0007669"/>
    <property type="project" value="TreeGrafter"/>
</dbReference>